<name>X1RUP9_9ZZZZ</name>
<dbReference type="EMBL" id="BARW01003429">
    <property type="protein sequence ID" value="GAI66920.1"/>
    <property type="molecule type" value="Genomic_DNA"/>
</dbReference>
<accession>X1RUP9</accession>
<feature type="non-terminal residue" evidence="1">
    <location>
        <position position="30"/>
    </location>
</feature>
<sequence>MFFKKETKVQELIQKHVQIVGEAVNFWKEA</sequence>
<protein>
    <submittedName>
        <fullName evidence="1">Uncharacterized protein</fullName>
    </submittedName>
</protein>
<gene>
    <name evidence="1" type="ORF">S12H4_08756</name>
</gene>
<comment type="caution">
    <text evidence="1">The sequence shown here is derived from an EMBL/GenBank/DDBJ whole genome shotgun (WGS) entry which is preliminary data.</text>
</comment>
<evidence type="ECO:0000313" key="1">
    <source>
        <dbReference type="EMBL" id="GAI66920.1"/>
    </source>
</evidence>
<dbReference type="AlphaFoldDB" id="X1RUP9"/>
<proteinExistence type="predicted"/>
<reference evidence="1" key="1">
    <citation type="journal article" date="2014" name="Front. Microbiol.">
        <title>High frequency of phylogenetically diverse reductive dehalogenase-homologous genes in deep subseafloor sedimentary metagenomes.</title>
        <authorList>
            <person name="Kawai M."/>
            <person name="Futagami T."/>
            <person name="Toyoda A."/>
            <person name="Takaki Y."/>
            <person name="Nishi S."/>
            <person name="Hori S."/>
            <person name="Arai W."/>
            <person name="Tsubouchi T."/>
            <person name="Morono Y."/>
            <person name="Uchiyama I."/>
            <person name="Ito T."/>
            <person name="Fujiyama A."/>
            <person name="Inagaki F."/>
            <person name="Takami H."/>
        </authorList>
    </citation>
    <scope>NUCLEOTIDE SEQUENCE</scope>
    <source>
        <strain evidence="1">Expedition CK06-06</strain>
    </source>
</reference>
<organism evidence="1">
    <name type="scientific">marine sediment metagenome</name>
    <dbReference type="NCBI Taxonomy" id="412755"/>
    <lineage>
        <taxon>unclassified sequences</taxon>
        <taxon>metagenomes</taxon>
        <taxon>ecological metagenomes</taxon>
    </lineage>
</organism>